<evidence type="ECO:0000313" key="2">
    <source>
        <dbReference type="Proteomes" id="UP001154282"/>
    </source>
</evidence>
<keyword evidence="2" id="KW-1185">Reference proteome</keyword>
<accession>A0AAV0P722</accession>
<evidence type="ECO:0000313" key="1">
    <source>
        <dbReference type="EMBL" id="CAI0466151.1"/>
    </source>
</evidence>
<dbReference type="EMBL" id="CAMGYJ010000008">
    <property type="protein sequence ID" value="CAI0466151.1"/>
    <property type="molecule type" value="Genomic_DNA"/>
</dbReference>
<dbReference type="Gene3D" id="1.20.120.1750">
    <property type="match status" value="1"/>
</dbReference>
<proteinExistence type="predicted"/>
<sequence>MVMDMAKSNEWGRCPQCKFYVERTEGCPHIICRFLRKKSEFQELELEWFTTNCKLWQ</sequence>
<reference evidence="1" key="1">
    <citation type="submission" date="2022-08" db="EMBL/GenBank/DDBJ databases">
        <authorList>
            <person name="Gutierrez-Valencia J."/>
        </authorList>
    </citation>
    <scope>NUCLEOTIDE SEQUENCE</scope>
</reference>
<protein>
    <submittedName>
        <fullName evidence="1">Uncharacterized protein</fullName>
    </submittedName>
</protein>
<organism evidence="1 2">
    <name type="scientific">Linum tenue</name>
    <dbReference type="NCBI Taxonomy" id="586396"/>
    <lineage>
        <taxon>Eukaryota</taxon>
        <taxon>Viridiplantae</taxon>
        <taxon>Streptophyta</taxon>
        <taxon>Embryophyta</taxon>
        <taxon>Tracheophyta</taxon>
        <taxon>Spermatophyta</taxon>
        <taxon>Magnoliopsida</taxon>
        <taxon>eudicotyledons</taxon>
        <taxon>Gunneridae</taxon>
        <taxon>Pentapetalae</taxon>
        <taxon>rosids</taxon>
        <taxon>fabids</taxon>
        <taxon>Malpighiales</taxon>
        <taxon>Linaceae</taxon>
        <taxon>Linum</taxon>
    </lineage>
</organism>
<name>A0AAV0P722_9ROSI</name>
<dbReference type="AlphaFoldDB" id="A0AAV0P722"/>
<dbReference type="SUPFAM" id="SSF57850">
    <property type="entry name" value="RING/U-box"/>
    <property type="match status" value="1"/>
</dbReference>
<gene>
    <name evidence="1" type="ORF">LITE_LOCUS36915</name>
</gene>
<comment type="caution">
    <text evidence="1">The sequence shown here is derived from an EMBL/GenBank/DDBJ whole genome shotgun (WGS) entry which is preliminary data.</text>
</comment>
<dbReference type="Proteomes" id="UP001154282">
    <property type="component" value="Unassembled WGS sequence"/>
</dbReference>